<keyword evidence="2" id="KW-0808">Transferase</keyword>
<dbReference type="PANTHER" id="PTHR43415:SF4">
    <property type="entry name" value="N-ACETYLTRANSFERASE DOMAIN-CONTAINING PROTEIN"/>
    <property type="match status" value="1"/>
</dbReference>
<dbReference type="PANTHER" id="PTHR43415">
    <property type="entry name" value="SPERMIDINE N(1)-ACETYLTRANSFERASE"/>
    <property type="match status" value="1"/>
</dbReference>
<dbReference type="AlphaFoldDB" id="A0A377FQV1"/>
<dbReference type="OrthoDB" id="9795206at2"/>
<dbReference type="Gene3D" id="3.40.630.30">
    <property type="match status" value="1"/>
</dbReference>
<dbReference type="PROSITE" id="PS51186">
    <property type="entry name" value="GNAT"/>
    <property type="match status" value="1"/>
</dbReference>
<dbReference type="InterPro" id="IPR000182">
    <property type="entry name" value="GNAT_dom"/>
</dbReference>
<feature type="domain" description="N-acetyltransferase" evidence="1">
    <location>
        <begin position="7"/>
        <end position="172"/>
    </location>
</feature>
<dbReference type="GO" id="GO:0016747">
    <property type="term" value="F:acyltransferase activity, transferring groups other than amino-acyl groups"/>
    <property type="evidence" value="ECO:0007669"/>
    <property type="project" value="InterPro"/>
</dbReference>
<reference evidence="2 3" key="1">
    <citation type="submission" date="2018-06" db="EMBL/GenBank/DDBJ databases">
        <authorList>
            <consortium name="Pathogen Informatics"/>
            <person name="Doyle S."/>
        </authorList>
    </citation>
    <scope>NUCLEOTIDE SEQUENCE [LARGE SCALE GENOMIC DNA]</scope>
    <source>
        <strain evidence="2 3">NCTC13163</strain>
    </source>
</reference>
<keyword evidence="2" id="KW-0012">Acyltransferase</keyword>
<evidence type="ECO:0000313" key="3">
    <source>
        <dbReference type="Proteomes" id="UP000254060"/>
    </source>
</evidence>
<sequence>MSPNNTLQIRPIEARDLDRIWELIYKDETPEWKRWDAPYFEHRAIPYETYRQDAEGHIGREDMWVIEVGGTVYGTVSSYYEDAGKEWLEVGIILHQSDRWNRGLGTRALTLWVSHLFTTRATVRVGLTTWSGNERMMRVAEKVGMQLEGRIRNVRVVDGVRYDSIRMGMLREEWEQRQKRNVSI</sequence>
<dbReference type="Pfam" id="PF13302">
    <property type="entry name" value="Acetyltransf_3"/>
    <property type="match status" value="1"/>
</dbReference>
<evidence type="ECO:0000313" key="2">
    <source>
        <dbReference type="EMBL" id="STO07088.1"/>
    </source>
</evidence>
<dbReference type="EC" id="2.3.1.-" evidence="2"/>
<gene>
    <name evidence="2" type="primary">ydaF_1</name>
    <name evidence="2" type="ORF">NCTC13163_00433</name>
</gene>
<dbReference type="RefSeq" id="WP_029334237.1">
    <property type="nucleotide sequence ID" value="NZ_UGGP01000001.1"/>
</dbReference>
<accession>A0A377FQV1</accession>
<evidence type="ECO:0000259" key="1">
    <source>
        <dbReference type="PROSITE" id="PS51186"/>
    </source>
</evidence>
<protein>
    <submittedName>
        <fullName evidence="2">Ribosomal N-acetyltransferase YdaF</fullName>
        <ecNumber evidence="2">2.3.1.-</ecNumber>
    </submittedName>
</protein>
<dbReference type="InterPro" id="IPR016181">
    <property type="entry name" value="Acyl_CoA_acyltransferase"/>
</dbReference>
<organism evidence="2 3">
    <name type="scientific">Exiguobacterium aurantiacum</name>
    <dbReference type="NCBI Taxonomy" id="33987"/>
    <lineage>
        <taxon>Bacteria</taxon>
        <taxon>Bacillati</taxon>
        <taxon>Bacillota</taxon>
        <taxon>Bacilli</taxon>
        <taxon>Bacillales</taxon>
        <taxon>Bacillales Family XII. Incertae Sedis</taxon>
        <taxon>Exiguobacterium</taxon>
    </lineage>
</organism>
<name>A0A377FQV1_9BACL</name>
<dbReference type="Proteomes" id="UP000254060">
    <property type="component" value="Unassembled WGS sequence"/>
</dbReference>
<dbReference type="STRING" id="1397694.GCA_000702585_00950"/>
<dbReference type="SUPFAM" id="SSF55729">
    <property type="entry name" value="Acyl-CoA N-acyltransferases (Nat)"/>
    <property type="match status" value="1"/>
</dbReference>
<dbReference type="EMBL" id="UGGP01000001">
    <property type="protein sequence ID" value="STO07088.1"/>
    <property type="molecule type" value="Genomic_DNA"/>
</dbReference>
<proteinExistence type="predicted"/>